<reference evidence="10" key="1">
    <citation type="journal article" date="2019" name="Int. J. Syst. Evol. Microbiol.">
        <title>The Global Catalogue of Microorganisms (GCM) 10K type strain sequencing project: providing services to taxonomists for standard genome sequencing and annotation.</title>
        <authorList>
            <consortium name="The Broad Institute Genomics Platform"/>
            <consortium name="The Broad Institute Genome Sequencing Center for Infectious Disease"/>
            <person name="Wu L."/>
            <person name="Ma J."/>
        </authorList>
    </citation>
    <scope>NUCLEOTIDE SEQUENCE [LARGE SCALE GENOMIC DNA]</scope>
    <source>
        <strain evidence="10">JCM 18532</strain>
    </source>
</reference>
<dbReference type="InterPro" id="IPR027379">
    <property type="entry name" value="CLS_N"/>
</dbReference>
<evidence type="ECO:0000256" key="2">
    <source>
        <dbReference type="ARBA" id="ARBA00022475"/>
    </source>
</evidence>
<sequence>MRLFHSKSETAGPAVRHNLAVIKLELLFGIATFALWVFCLVDAIGSRSDRVRNLPKVAWIILILLFPFIGSIAWIVAGRPESTNARRSAYERSQPDFPEYDRPGRAAAVDPDQDADFLRQVRERAEAQRKQYDEQKKREREADGTAE</sequence>
<comment type="caution">
    <text evidence="9">The sequence shown here is derived from an EMBL/GenBank/DDBJ whole genome shotgun (WGS) entry which is preliminary data.</text>
</comment>
<dbReference type="EMBL" id="BAABKN010000023">
    <property type="protein sequence ID" value="GAA4749280.1"/>
    <property type="molecule type" value="Genomic_DNA"/>
</dbReference>
<evidence type="ECO:0000256" key="6">
    <source>
        <dbReference type="SAM" id="MobiDB-lite"/>
    </source>
</evidence>
<keyword evidence="4 7" id="KW-1133">Transmembrane helix</keyword>
<evidence type="ECO:0000256" key="7">
    <source>
        <dbReference type="SAM" id="Phobius"/>
    </source>
</evidence>
<feature type="transmembrane region" description="Helical" evidence="7">
    <location>
        <begin position="57"/>
        <end position="77"/>
    </location>
</feature>
<gene>
    <name evidence="9" type="ORF">GCM10023350_37950</name>
</gene>
<evidence type="ECO:0000313" key="9">
    <source>
        <dbReference type="EMBL" id="GAA4749280.1"/>
    </source>
</evidence>
<feature type="domain" description="Cardiolipin synthase N-terminal" evidence="8">
    <location>
        <begin position="34"/>
        <end position="79"/>
    </location>
</feature>
<dbReference type="Pfam" id="PF13396">
    <property type="entry name" value="PLDc_N"/>
    <property type="match status" value="1"/>
</dbReference>
<feature type="compositionally biased region" description="Basic and acidic residues" evidence="6">
    <location>
        <begin position="88"/>
        <end position="104"/>
    </location>
</feature>
<protein>
    <submittedName>
        <fullName evidence="9">PLDc N-terminal domain-containing protein</fullName>
    </submittedName>
</protein>
<evidence type="ECO:0000256" key="1">
    <source>
        <dbReference type="ARBA" id="ARBA00004651"/>
    </source>
</evidence>
<accession>A0ABP8Z841</accession>
<keyword evidence="5 7" id="KW-0472">Membrane</keyword>
<dbReference type="Proteomes" id="UP001499882">
    <property type="component" value="Unassembled WGS sequence"/>
</dbReference>
<evidence type="ECO:0000313" key="10">
    <source>
        <dbReference type="Proteomes" id="UP001499882"/>
    </source>
</evidence>
<name>A0ABP8Z841_9ACTN</name>
<evidence type="ECO:0000256" key="5">
    <source>
        <dbReference type="ARBA" id="ARBA00023136"/>
    </source>
</evidence>
<keyword evidence="2" id="KW-1003">Cell membrane</keyword>
<keyword evidence="10" id="KW-1185">Reference proteome</keyword>
<organism evidence="9 10">
    <name type="scientific">Nocardioides endophyticus</name>
    <dbReference type="NCBI Taxonomy" id="1353775"/>
    <lineage>
        <taxon>Bacteria</taxon>
        <taxon>Bacillati</taxon>
        <taxon>Actinomycetota</taxon>
        <taxon>Actinomycetes</taxon>
        <taxon>Propionibacteriales</taxon>
        <taxon>Nocardioidaceae</taxon>
        <taxon>Nocardioides</taxon>
    </lineage>
</organism>
<proteinExistence type="predicted"/>
<evidence type="ECO:0000256" key="4">
    <source>
        <dbReference type="ARBA" id="ARBA00022989"/>
    </source>
</evidence>
<feature type="transmembrane region" description="Helical" evidence="7">
    <location>
        <begin position="26"/>
        <end position="45"/>
    </location>
</feature>
<keyword evidence="3 7" id="KW-0812">Transmembrane</keyword>
<feature type="compositionally biased region" description="Basic and acidic residues" evidence="6">
    <location>
        <begin position="116"/>
        <end position="147"/>
    </location>
</feature>
<evidence type="ECO:0000256" key="3">
    <source>
        <dbReference type="ARBA" id="ARBA00022692"/>
    </source>
</evidence>
<evidence type="ECO:0000259" key="8">
    <source>
        <dbReference type="Pfam" id="PF13396"/>
    </source>
</evidence>
<feature type="region of interest" description="Disordered" evidence="6">
    <location>
        <begin position="82"/>
        <end position="147"/>
    </location>
</feature>
<comment type="subcellular location">
    <subcellularLocation>
        <location evidence="1">Cell membrane</location>
        <topology evidence="1">Multi-pass membrane protein</topology>
    </subcellularLocation>
</comment>